<evidence type="ECO:0000256" key="6">
    <source>
        <dbReference type="ARBA" id="ARBA00022989"/>
    </source>
</evidence>
<evidence type="ECO:0000256" key="2">
    <source>
        <dbReference type="ARBA" id="ARBA00022448"/>
    </source>
</evidence>
<dbReference type="STRING" id="1120920.SAMN03080599_01823"/>
<keyword evidence="6 9" id="KW-1133">Transmembrane helix</keyword>
<evidence type="ECO:0000256" key="1">
    <source>
        <dbReference type="ARBA" id="ARBA00004429"/>
    </source>
</evidence>
<keyword evidence="2" id="KW-0813">Transport</keyword>
<dbReference type="InterPro" id="IPR055348">
    <property type="entry name" value="DctQ"/>
</dbReference>
<evidence type="ECO:0000256" key="3">
    <source>
        <dbReference type="ARBA" id="ARBA00022475"/>
    </source>
</evidence>
<keyword evidence="5 9" id="KW-0812">Transmembrane</keyword>
<dbReference type="OrthoDB" id="45144at2"/>
<dbReference type="GO" id="GO:0005886">
    <property type="term" value="C:plasma membrane"/>
    <property type="evidence" value="ECO:0007669"/>
    <property type="project" value="UniProtKB-SubCell"/>
</dbReference>
<sequence>MKNIFKFITRFEEFVLSYSILLMAFILIGSVLSRTFLNSSWTFAEEVGQSLTIIVTFMGVGYCAKKASHITMSAVFDLLNPKFKKIFMIVISGFSTLMMLYVALISFQYTMKVLELGRVTPSLRIPMYLIIAIVPIGFILGAIEYGRTFILNVTKKQLYLSTEVVLDTDLKIIPPADGNV</sequence>
<dbReference type="Pfam" id="PF04290">
    <property type="entry name" value="DctQ"/>
    <property type="match status" value="1"/>
</dbReference>
<accession>A0A1G5RZY8</accession>
<dbReference type="GO" id="GO:0022857">
    <property type="term" value="F:transmembrane transporter activity"/>
    <property type="evidence" value="ECO:0007669"/>
    <property type="project" value="TreeGrafter"/>
</dbReference>
<keyword evidence="3" id="KW-1003">Cell membrane</keyword>
<feature type="transmembrane region" description="Helical" evidence="9">
    <location>
        <begin position="47"/>
        <end position="65"/>
    </location>
</feature>
<keyword evidence="12" id="KW-1185">Reference proteome</keyword>
<feature type="domain" description="Tripartite ATP-independent periplasmic transporters DctQ component" evidence="10">
    <location>
        <begin position="23"/>
        <end position="150"/>
    </location>
</feature>
<evidence type="ECO:0000256" key="9">
    <source>
        <dbReference type="SAM" id="Phobius"/>
    </source>
</evidence>
<feature type="transmembrane region" description="Helical" evidence="9">
    <location>
        <begin position="15"/>
        <end position="35"/>
    </location>
</feature>
<proteinExistence type="inferred from homology"/>
<dbReference type="InterPro" id="IPR007387">
    <property type="entry name" value="TRAP_DctQ"/>
</dbReference>
<evidence type="ECO:0000256" key="7">
    <source>
        <dbReference type="ARBA" id="ARBA00023136"/>
    </source>
</evidence>
<evidence type="ECO:0000256" key="8">
    <source>
        <dbReference type="ARBA" id="ARBA00038436"/>
    </source>
</evidence>
<dbReference type="PANTHER" id="PTHR35011:SF2">
    <property type="entry name" value="2,3-DIKETO-L-GULONATE TRAP TRANSPORTER SMALL PERMEASE PROTEIN YIAM"/>
    <property type="match status" value="1"/>
</dbReference>
<feature type="transmembrane region" description="Helical" evidence="9">
    <location>
        <begin position="86"/>
        <end position="107"/>
    </location>
</feature>
<dbReference type="EMBL" id="FMWL01000008">
    <property type="protein sequence ID" value="SCZ79573.1"/>
    <property type="molecule type" value="Genomic_DNA"/>
</dbReference>
<organism evidence="11 12">
    <name type="scientific">Acidaminobacter hydrogenoformans DSM 2784</name>
    <dbReference type="NCBI Taxonomy" id="1120920"/>
    <lineage>
        <taxon>Bacteria</taxon>
        <taxon>Bacillati</taxon>
        <taxon>Bacillota</taxon>
        <taxon>Clostridia</taxon>
        <taxon>Peptostreptococcales</taxon>
        <taxon>Acidaminobacteraceae</taxon>
        <taxon>Acidaminobacter</taxon>
    </lineage>
</organism>
<keyword evidence="7 9" id="KW-0472">Membrane</keyword>
<dbReference type="RefSeq" id="WP_092590737.1">
    <property type="nucleotide sequence ID" value="NZ_FMWL01000008.1"/>
</dbReference>
<evidence type="ECO:0000313" key="12">
    <source>
        <dbReference type="Proteomes" id="UP000199208"/>
    </source>
</evidence>
<name>A0A1G5RZY8_9FIRM</name>
<evidence type="ECO:0000256" key="4">
    <source>
        <dbReference type="ARBA" id="ARBA00022519"/>
    </source>
</evidence>
<comment type="subcellular location">
    <subcellularLocation>
        <location evidence="1">Cell inner membrane</location>
        <topology evidence="1">Multi-pass membrane protein</topology>
    </subcellularLocation>
</comment>
<dbReference type="Proteomes" id="UP000199208">
    <property type="component" value="Unassembled WGS sequence"/>
</dbReference>
<dbReference type="PANTHER" id="PTHR35011">
    <property type="entry name" value="2,3-DIKETO-L-GULONATE TRAP TRANSPORTER SMALL PERMEASE PROTEIN YIAM"/>
    <property type="match status" value="1"/>
</dbReference>
<feature type="transmembrane region" description="Helical" evidence="9">
    <location>
        <begin position="127"/>
        <end position="146"/>
    </location>
</feature>
<gene>
    <name evidence="11" type="ORF">SAMN03080599_01823</name>
</gene>
<dbReference type="AlphaFoldDB" id="A0A1G5RZY8"/>
<evidence type="ECO:0000259" key="10">
    <source>
        <dbReference type="Pfam" id="PF04290"/>
    </source>
</evidence>
<dbReference type="GO" id="GO:0015740">
    <property type="term" value="P:C4-dicarboxylate transport"/>
    <property type="evidence" value="ECO:0007669"/>
    <property type="project" value="TreeGrafter"/>
</dbReference>
<comment type="similarity">
    <text evidence="8">Belongs to the TRAP transporter small permease family.</text>
</comment>
<reference evidence="11 12" key="1">
    <citation type="submission" date="2016-10" db="EMBL/GenBank/DDBJ databases">
        <authorList>
            <person name="de Groot N.N."/>
        </authorList>
    </citation>
    <scope>NUCLEOTIDE SEQUENCE [LARGE SCALE GENOMIC DNA]</scope>
    <source>
        <strain evidence="11 12">DSM 2784</strain>
    </source>
</reference>
<evidence type="ECO:0000256" key="5">
    <source>
        <dbReference type="ARBA" id="ARBA00022692"/>
    </source>
</evidence>
<evidence type="ECO:0000313" key="11">
    <source>
        <dbReference type="EMBL" id="SCZ79573.1"/>
    </source>
</evidence>
<protein>
    <submittedName>
        <fullName evidence="11">TRAP-type C4-dicarboxylate transport system, small permease component</fullName>
    </submittedName>
</protein>
<keyword evidence="4" id="KW-0997">Cell inner membrane</keyword>